<dbReference type="Pfam" id="PF13391">
    <property type="entry name" value="HNH_2"/>
    <property type="match status" value="1"/>
</dbReference>
<dbReference type="Proteomes" id="UP001150879">
    <property type="component" value="Unassembled WGS sequence"/>
</dbReference>
<dbReference type="EMBL" id="JAPQKP010000003">
    <property type="protein sequence ID" value="KAJ5200769.1"/>
    <property type="molecule type" value="Genomic_DNA"/>
</dbReference>
<reference evidence="2" key="2">
    <citation type="journal article" date="2023" name="IMA Fungus">
        <title>Comparative genomic study of the Penicillium genus elucidates a diverse pangenome and 15 lateral gene transfer events.</title>
        <authorList>
            <person name="Petersen C."/>
            <person name="Sorensen T."/>
            <person name="Nielsen M.R."/>
            <person name="Sondergaard T.E."/>
            <person name="Sorensen J.L."/>
            <person name="Fitzpatrick D.A."/>
            <person name="Frisvad J.C."/>
            <person name="Nielsen K.L."/>
        </authorList>
    </citation>
    <scope>NUCLEOTIDE SEQUENCE</scope>
    <source>
        <strain evidence="2">IBT 16849</strain>
    </source>
</reference>
<protein>
    <recommendedName>
        <fullName evidence="1">HNH nuclease domain-containing protein</fullName>
    </recommendedName>
</protein>
<reference evidence="2" key="1">
    <citation type="submission" date="2022-11" db="EMBL/GenBank/DDBJ databases">
        <authorList>
            <person name="Petersen C."/>
        </authorList>
    </citation>
    <scope>NUCLEOTIDE SEQUENCE</scope>
    <source>
        <strain evidence="2">IBT 16849</strain>
    </source>
</reference>
<dbReference type="InterPro" id="IPR003615">
    <property type="entry name" value="HNH_nuc"/>
</dbReference>
<evidence type="ECO:0000313" key="2">
    <source>
        <dbReference type="EMBL" id="KAJ5200769.1"/>
    </source>
</evidence>
<proteinExistence type="predicted"/>
<evidence type="ECO:0000313" key="3">
    <source>
        <dbReference type="Proteomes" id="UP001150879"/>
    </source>
</evidence>
<gene>
    <name evidence="2" type="ORF">N7472_005973</name>
</gene>
<keyword evidence="3" id="KW-1185">Reference proteome</keyword>
<organism evidence="2 3">
    <name type="scientific">Penicillium cf. griseofulvum</name>
    <dbReference type="NCBI Taxonomy" id="2972120"/>
    <lineage>
        <taxon>Eukaryota</taxon>
        <taxon>Fungi</taxon>
        <taxon>Dikarya</taxon>
        <taxon>Ascomycota</taxon>
        <taxon>Pezizomycotina</taxon>
        <taxon>Eurotiomycetes</taxon>
        <taxon>Eurotiomycetidae</taxon>
        <taxon>Eurotiales</taxon>
        <taxon>Aspergillaceae</taxon>
        <taxon>Penicillium</taxon>
    </lineage>
</organism>
<feature type="domain" description="HNH nuclease" evidence="1">
    <location>
        <begin position="186"/>
        <end position="267"/>
    </location>
</feature>
<accession>A0A9W9MGB0</accession>
<sequence length="365" mass="41517">MATRILEDPRDPDHNLRIYDNDGALLAENARTPAINVTSTAFRVSPDSSDRYHTSEMLYRYCSMIFIFQNQSEWSIFYLHTNGVRSQALRVQARVPISPGNYIVLDKGGCVMLADSRQRRMSTRPPYSVLSSFSIGGQPITVQLTTQTAPRRVRTRDYRTESAGQNERDRLQKKFRDGLRTRDTHCVISGPPLIPDAQDPFQTMEASHILPTSMIQEWNRNNYKGNWITDDSPSSEIGESGLYSLQNGLLHDKTVHSYFDDFKLGIDPDAGYKIIIFRGDTAKLGGKCLKDSARHGTNPRNRVCAHLLRWHLRMCVYRNLKANPDIQAVWEDDLGSDDVGQILEQPDAGHRMEVELFTRLGERVA</sequence>
<comment type="caution">
    <text evidence="2">The sequence shown here is derived from an EMBL/GenBank/DDBJ whole genome shotgun (WGS) entry which is preliminary data.</text>
</comment>
<evidence type="ECO:0000259" key="1">
    <source>
        <dbReference type="Pfam" id="PF13391"/>
    </source>
</evidence>
<name>A0A9W9MGB0_9EURO</name>
<dbReference type="AlphaFoldDB" id="A0A9W9MGB0"/>